<dbReference type="InterPro" id="IPR008030">
    <property type="entry name" value="NmrA-like"/>
</dbReference>
<dbReference type="CDD" id="cd05259">
    <property type="entry name" value="PCBER_SDR_a"/>
    <property type="match status" value="1"/>
</dbReference>
<dbReference type="Pfam" id="PF05368">
    <property type="entry name" value="NmrA"/>
    <property type="match status" value="1"/>
</dbReference>
<keyword evidence="2" id="KW-0560">Oxidoreductase</keyword>
<dbReference type="InterPro" id="IPR045312">
    <property type="entry name" value="PCBER-like"/>
</dbReference>
<dbReference type="Gene3D" id="3.90.25.10">
    <property type="entry name" value="UDP-galactose 4-epimerase, domain 1"/>
    <property type="match status" value="1"/>
</dbReference>
<accession>A0A6A6NPW4</accession>
<dbReference type="AlphaFoldDB" id="A0A6A6NPW4"/>
<dbReference type="Gene3D" id="3.40.50.720">
    <property type="entry name" value="NAD(P)-binding Rossmann-like Domain"/>
    <property type="match status" value="1"/>
</dbReference>
<evidence type="ECO:0000313" key="4">
    <source>
        <dbReference type="EMBL" id="KAF2453422.1"/>
    </source>
</evidence>
<dbReference type="PANTHER" id="PTHR47706:SF9">
    <property type="entry name" value="NMRA-LIKE DOMAIN-CONTAINING PROTEIN-RELATED"/>
    <property type="match status" value="1"/>
</dbReference>
<reference evidence="4" key="1">
    <citation type="journal article" date="2020" name="Stud. Mycol.">
        <title>101 Dothideomycetes genomes: a test case for predicting lifestyles and emergence of pathogens.</title>
        <authorList>
            <person name="Haridas S."/>
            <person name="Albert R."/>
            <person name="Binder M."/>
            <person name="Bloem J."/>
            <person name="Labutti K."/>
            <person name="Salamov A."/>
            <person name="Andreopoulos B."/>
            <person name="Baker S."/>
            <person name="Barry K."/>
            <person name="Bills G."/>
            <person name="Bluhm B."/>
            <person name="Cannon C."/>
            <person name="Castanera R."/>
            <person name="Culley D."/>
            <person name="Daum C."/>
            <person name="Ezra D."/>
            <person name="Gonzalez J."/>
            <person name="Henrissat B."/>
            <person name="Kuo A."/>
            <person name="Liang C."/>
            <person name="Lipzen A."/>
            <person name="Lutzoni F."/>
            <person name="Magnuson J."/>
            <person name="Mondo S."/>
            <person name="Nolan M."/>
            <person name="Ohm R."/>
            <person name="Pangilinan J."/>
            <person name="Park H.-J."/>
            <person name="Ramirez L."/>
            <person name="Alfaro M."/>
            <person name="Sun H."/>
            <person name="Tritt A."/>
            <person name="Yoshinaga Y."/>
            <person name="Zwiers L.-H."/>
            <person name="Turgeon B."/>
            <person name="Goodwin S."/>
            <person name="Spatafora J."/>
            <person name="Crous P."/>
            <person name="Grigoriev I."/>
        </authorList>
    </citation>
    <scope>NUCLEOTIDE SEQUENCE</scope>
    <source>
        <strain evidence="4">ATCC 16933</strain>
    </source>
</reference>
<dbReference type="InterPro" id="IPR051609">
    <property type="entry name" value="NmrA/Isoflavone_reductase-like"/>
</dbReference>
<keyword evidence="5" id="KW-1185">Reference proteome</keyword>
<dbReference type="InterPro" id="IPR036291">
    <property type="entry name" value="NAD(P)-bd_dom_sf"/>
</dbReference>
<dbReference type="OrthoDB" id="9984533at2759"/>
<dbReference type="GO" id="GO:0016491">
    <property type="term" value="F:oxidoreductase activity"/>
    <property type="evidence" value="ECO:0007669"/>
    <property type="project" value="UniProtKB-KW"/>
</dbReference>
<evidence type="ECO:0000313" key="5">
    <source>
        <dbReference type="Proteomes" id="UP000799766"/>
    </source>
</evidence>
<evidence type="ECO:0000259" key="3">
    <source>
        <dbReference type="Pfam" id="PF05368"/>
    </source>
</evidence>
<evidence type="ECO:0000256" key="1">
    <source>
        <dbReference type="ARBA" id="ARBA00022857"/>
    </source>
</evidence>
<sequence>MSEYKNVMLLGAGGNLGPSVLSAFLESSPFNVTVLSRPESRSTFPSNVKVVKADYSQPSLEAAFKGQDVVVSMVGNEGFEAQKIIIEACIGAGVKRFIPSEFGSNTADPRVVEVVPIFAGKTSKIDYLRSREDKLSWTAIITGPFLDWGFNYGFFGIDTKNRTAQIMDGGKARFDTTPLWMIGRAVVGALQHPASSANRHVYVSGVTTTQADMLAEVERQTGFLYATTMTDSAALLADAQAKLKAGDFSGISTMIRVGIFGKAGLGVYSDDHALCNEEYGIPRLSLEEAVRDALAYSAKASL</sequence>
<evidence type="ECO:0000256" key="2">
    <source>
        <dbReference type="ARBA" id="ARBA00023002"/>
    </source>
</evidence>
<dbReference type="SUPFAM" id="SSF51735">
    <property type="entry name" value="NAD(P)-binding Rossmann-fold domains"/>
    <property type="match status" value="1"/>
</dbReference>
<name>A0A6A6NPW4_9PEZI</name>
<organism evidence="4 5">
    <name type="scientific">Lineolata rhizophorae</name>
    <dbReference type="NCBI Taxonomy" id="578093"/>
    <lineage>
        <taxon>Eukaryota</taxon>
        <taxon>Fungi</taxon>
        <taxon>Dikarya</taxon>
        <taxon>Ascomycota</taxon>
        <taxon>Pezizomycotina</taxon>
        <taxon>Dothideomycetes</taxon>
        <taxon>Dothideomycetes incertae sedis</taxon>
        <taxon>Lineolatales</taxon>
        <taxon>Lineolataceae</taxon>
        <taxon>Lineolata</taxon>
    </lineage>
</organism>
<feature type="domain" description="NmrA-like" evidence="3">
    <location>
        <begin position="5"/>
        <end position="222"/>
    </location>
</feature>
<dbReference type="Proteomes" id="UP000799766">
    <property type="component" value="Unassembled WGS sequence"/>
</dbReference>
<dbReference type="EMBL" id="MU001697">
    <property type="protein sequence ID" value="KAF2453422.1"/>
    <property type="molecule type" value="Genomic_DNA"/>
</dbReference>
<dbReference type="PANTHER" id="PTHR47706">
    <property type="entry name" value="NMRA-LIKE FAMILY PROTEIN"/>
    <property type="match status" value="1"/>
</dbReference>
<keyword evidence="1" id="KW-0521">NADP</keyword>
<proteinExistence type="predicted"/>
<gene>
    <name evidence="4" type="ORF">BDY21DRAFT_388070</name>
</gene>
<protein>
    <submittedName>
        <fullName evidence="4">Isoflavone reductase family protein</fullName>
    </submittedName>
</protein>